<evidence type="ECO:0008006" key="4">
    <source>
        <dbReference type="Google" id="ProtNLM"/>
    </source>
</evidence>
<evidence type="ECO:0000256" key="1">
    <source>
        <dbReference type="SAM" id="SignalP"/>
    </source>
</evidence>
<evidence type="ECO:0000313" key="3">
    <source>
        <dbReference type="Proteomes" id="UP001243757"/>
    </source>
</evidence>
<evidence type="ECO:0000313" key="2">
    <source>
        <dbReference type="EMBL" id="MDK3020487.1"/>
    </source>
</evidence>
<dbReference type="EMBL" id="JASNJD010000026">
    <property type="protein sequence ID" value="MDK3020487.1"/>
    <property type="molecule type" value="Genomic_DNA"/>
</dbReference>
<comment type="caution">
    <text evidence="2">The sequence shown here is derived from an EMBL/GenBank/DDBJ whole genome shotgun (WGS) entry which is preliminary data.</text>
</comment>
<sequence>MKIRTALAGLALSLLPALGFAMCPDRHEAQSCAPGTAWDAAQGACVAQINS</sequence>
<dbReference type="RefSeq" id="WP_284483139.1">
    <property type="nucleotide sequence ID" value="NZ_JASNJD010000026.1"/>
</dbReference>
<name>A0ABT7F7A8_9RHOB</name>
<reference evidence="2 3" key="1">
    <citation type="submission" date="2023-05" db="EMBL/GenBank/DDBJ databases">
        <title>Pseudodonghicola sp. nov.</title>
        <authorList>
            <person name="Huang J."/>
        </authorList>
    </citation>
    <scope>NUCLEOTIDE SEQUENCE [LARGE SCALE GENOMIC DNA]</scope>
    <source>
        <strain evidence="2 3">IC7</strain>
    </source>
</reference>
<dbReference type="Proteomes" id="UP001243757">
    <property type="component" value="Unassembled WGS sequence"/>
</dbReference>
<organism evidence="2 3">
    <name type="scientific">Pseudodonghicola flavimaris</name>
    <dbReference type="NCBI Taxonomy" id="3050036"/>
    <lineage>
        <taxon>Bacteria</taxon>
        <taxon>Pseudomonadati</taxon>
        <taxon>Pseudomonadota</taxon>
        <taxon>Alphaproteobacteria</taxon>
        <taxon>Rhodobacterales</taxon>
        <taxon>Paracoccaceae</taxon>
        <taxon>Pseudodonghicola</taxon>
    </lineage>
</organism>
<gene>
    <name evidence="2" type="ORF">QO033_22655</name>
</gene>
<proteinExistence type="predicted"/>
<accession>A0ABT7F7A8</accession>
<feature type="signal peptide" evidence="1">
    <location>
        <begin position="1"/>
        <end position="21"/>
    </location>
</feature>
<keyword evidence="1" id="KW-0732">Signal</keyword>
<keyword evidence="3" id="KW-1185">Reference proteome</keyword>
<feature type="chain" id="PRO_5047058763" description="Adenylosuccinate lyase" evidence="1">
    <location>
        <begin position="22"/>
        <end position="51"/>
    </location>
</feature>
<protein>
    <recommendedName>
        <fullName evidence="4">Adenylosuccinate lyase</fullName>
    </recommendedName>
</protein>